<dbReference type="GO" id="GO:0008541">
    <property type="term" value="C:proteasome regulatory particle, lid subcomplex"/>
    <property type="evidence" value="ECO:0007669"/>
    <property type="project" value="TreeGrafter"/>
</dbReference>
<dbReference type="Proteomes" id="UP000694565">
    <property type="component" value="Unplaced"/>
</dbReference>
<dbReference type="GO" id="GO:0006511">
    <property type="term" value="P:ubiquitin-dependent protein catabolic process"/>
    <property type="evidence" value="ECO:0007669"/>
    <property type="project" value="TreeGrafter"/>
</dbReference>
<protein>
    <recommendedName>
        <fullName evidence="3">26S proteasome non-ATPase regulatory subunit 13</fullName>
    </recommendedName>
    <alternativeName>
        <fullName evidence="5">26S proteasome regulatory subunit RPN9</fullName>
    </alternativeName>
    <alternativeName>
        <fullName evidence="7">26S proteasome regulatory subunit S11</fullName>
    </alternativeName>
    <alternativeName>
        <fullName evidence="6">26S proteasome regulatory subunit p40.5</fullName>
    </alternativeName>
</protein>
<dbReference type="GeneTree" id="ENSGT00390000001802"/>
<evidence type="ECO:0000313" key="10">
    <source>
        <dbReference type="Proteomes" id="UP000694565"/>
    </source>
</evidence>
<dbReference type="InterPro" id="IPR000717">
    <property type="entry name" value="PCI_dom"/>
</dbReference>
<comment type="function">
    <text evidence="1">Component of the 26S proteasome, a multiprotein complex involved in the ATP-dependent degradation of ubiquitinated proteins. This complex plays a key role in the maintenance of protein homeostasis by removing misfolded or damaged proteins, which could impair cellular functions, and by removing proteins whose functions are no longer required. Therefore, the proteasome participates in numerous cellular processes, including cell cycle progression, apoptosis, or DNA damage repair.</text>
</comment>
<reference evidence="9" key="1">
    <citation type="submission" date="2025-08" db="UniProtKB">
        <authorList>
            <consortium name="Ensembl"/>
        </authorList>
    </citation>
    <scope>IDENTIFICATION</scope>
</reference>
<reference evidence="9" key="2">
    <citation type="submission" date="2025-09" db="UniProtKB">
        <authorList>
            <consortium name="Ensembl"/>
        </authorList>
    </citation>
    <scope>IDENTIFICATION</scope>
</reference>
<evidence type="ECO:0000256" key="7">
    <source>
        <dbReference type="ARBA" id="ARBA00032323"/>
    </source>
</evidence>
<evidence type="ECO:0000256" key="3">
    <source>
        <dbReference type="ARBA" id="ARBA00015732"/>
    </source>
</evidence>
<organism evidence="9 10">
    <name type="scientific">Cyclopterus lumpus</name>
    <name type="common">Lumpsucker</name>
    <dbReference type="NCBI Taxonomy" id="8103"/>
    <lineage>
        <taxon>Eukaryota</taxon>
        <taxon>Metazoa</taxon>
        <taxon>Chordata</taxon>
        <taxon>Craniata</taxon>
        <taxon>Vertebrata</taxon>
        <taxon>Euteleostomi</taxon>
        <taxon>Actinopterygii</taxon>
        <taxon>Neopterygii</taxon>
        <taxon>Teleostei</taxon>
        <taxon>Neoteleostei</taxon>
        <taxon>Acanthomorphata</taxon>
        <taxon>Eupercaria</taxon>
        <taxon>Perciformes</taxon>
        <taxon>Cottioidei</taxon>
        <taxon>Cottales</taxon>
        <taxon>Cyclopteridae</taxon>
        <taxon>Cyclopterus</taxon>
    </lineage>
</organism>
<dbReference type="Ensembl" id="ENSCLMT00005002287.1">
    <property type="protein sequence ID" value="ENSCLMP00005002185.1"/>
    <property type="gene ID" value="ENSCLMG00005001116.1"/>
</dbReference>
<comment type="subunit">
    <text evidence="2">Component of the 19S proteasome regulatory particle complex. The 26S proteasome consists of a 20S core particle (CP) and two 19S regulatory subunits (RP). The regulatory particle is made of a lid composed of 9 subunits including PSMD13, a base containing 6 ATPases and few additional components.</text>
</comment>
<accession>A0A8C2WG86</accession>
<dbReference type="InterPro" id="IPR035298">
    <property type="entry name" value="PSMD13"/>
</dbReference>
<keyword evidence="10" id="KW-1185">Reference proteome</keyword>
<dbReference type="PANTHER" id="PTHR10539">
    <property type="entry name" value="26S PROTEASOME NON-ATPASE REGULATORY SUBUNIT 13"/>
    <property type="match status" value="1"/>
</dbReference>
<dbReference type="PROSITE" id="PS50250">
    <property type="entry name" value="PCI"/>
    <property type="match status" value="1"/>
</dbReference>
<dbReference type="Pfam" id="PF22037">
    <property type="entry name" value="PSD13_N"/>
    <property type="match status" value="2"/>
</dbReference>
<dbReference type="GO" id="GO:0005198">
    <property type="term" value="F:structural molecule activity"/>
    <property type="evidence" value="ECO:0007669"/>
    <property type="project" value="TreeGrafter"/>
</dbReference>
<dbReference type="InterPro" id="IPR054179">
    <property type="entry name" value="PSD13_N"/>
</dbReference>
<sequence>MRDVTGFLKQQQSNSTTPEMATEWHTLEELHNKRLWHQLTLRLTDFVKDPCFKTGDGLIQVNAPVKSLLCFTVNKHSLITHISYPVKSCDEALILCKTSIGKLKLEISDLPATKKLIEDVEEMLNNLPGVTSVHGRFYDLSSKYYRIIGNHASYYKDALRYLGCVDIKDLPETEKQERAFTLGLAGLLGEGVYNFGELLMHPVLESLRKTDKQWLIDTLYAFNGGNVEKFQGFKSAWGQQPDLAAHEAKLMQKIQLLCVMEVSVLFFYICFWTRVLQVELLVMKALSVGLIKGNIDEVDQKVQMTWVQPRVLDLPQIKGMKERLDFWCGDVKNMAMLVEQQAHDILT</sequence>
<name>A0A8C2WG86_CYCLU</name>
<evidence type="ECO:0000256" key="5">
    <source>
        <dbReference type="ARBA" id="ARBA00029749"/>
    </source>
</evidence>
<feature type="domain" description="PCI" evidence="8">
    <location>
        <begin position="153"/>
        <end position="309"/>
    </location>
</feature>
<evidence type="ECO:0000256" key="4">
    <source>
        <dbReference type="ARBA" id="ARBA00022942"/>
    </source>
</evidence>
<evidence type="ECO:0000313" key="9">
    <source>
        <dbReference type="Ensembl" id="ENSCLMP00005002185.1"/>
    </source>
</evidence>
<proteinExistence type="predicted"/>
<dbReference type="PANTHER" id="PTHR10539:SF0">
    <property type="entry name" value="26S PROTEASOME NON-ATPASE REGULATORY SUBUNIT 13"/>
    <property type="match status" value="1"/>
</dbReference>
<dbReference type="AlphaFoldDB" id="A0A8C2WG86"/>
<dbReference type="GO" id="GO:0005829">
    <property type="term" value="C:cytosol"/>
    <property type="evidence" value="ECO:0007669"/>
    <property type="project" value="TreeGrafter"/>
</dbReference>
<dbReference type="SMART" id="SM00088">
    <property type="entry name" value="PINT"/>
    <property type="match status" value="1"/>
</dbReference>
<evidence type="ECO:0000256" key="6">
    <source>
        <dbReference type="ARBA" id="ARBA00031303"/>
    </source>
</evidence>
<keyword evidence="4" id="KW-0647">Proteasome</keyword>
<evidence type="ECO:0000256" key="2">
    <source>
        <dbReference type="ARBA" id="ARBA00011441"/>
    </source>
</evidence>
<gene>
    <name evidence="9" type="primary">psmd13</name>
</gene>
<evidence type="ECO:0000259" key="8">
    <source>
        <dbReference type="PROSITE" id="PS50250"/>
    </source>
</evidence>
<dbReference type="GO" id="GO:0005634">
    <property type="term" value="C:nucleus"/>
    <property type="evidence" value="ECO:0007669"/>
    <property type="project" value="TreeGrafter"/>
</dbReference>
<evidence type="ECO:0000256" key="1">
    <source>
        <dbReference type="ARBA" id="ARBA00002362"/>
    </source>
</evidence>